<dbReference type="EMBL" id="CAJZBQ010000014">
    <property type="protein sequence ID" value="CAG9315585.1"/>
    <property type="molecule type" value="Genomic_DNA"/>
</dbReference>
<dbReference type="Proteomes" id="UP001162131">
    <property type="component" value="Unassembled WGS sequence"/>
</dbReference>
<dbReference type="Gene3D" id="3.15.10.10">
    <property type="entry name" value="Bactericidal permeability-increasing protein, domain 1"/>
    <property type="match status" value="1"/>
</dbReference>
<sequence length="483" mass="55152">MLWNFSIISITIILTAAINPGLIFSRNMNDITTYIKELLPNMFLGISSGKLSPIFYNSYDGFREITMNITNIYLVNAKVIPQDTVIQLTSPSYLYVLFHDFQGNISFDYQELGFAINNTGHGNAVMNDAQLYFNLSLFEINSIPQVKMEYLILNVTSLDLNLPLNQKVQDTIEQNLVSLLQTHANAAFASSFESQINFFFQHFNYYPRLVFGVPFVVDISWANNEVIVSDEYMAFVYNGTILPSKGNAQLISEIAPPVEMPTRNLDPKSINNTQIFMSEYMINSYFWAIWTAYPNFLVSSFPASFNIQLVSNSGYFPEVYSHFGTTPMQINITYGSIPYIKSIPNLGLQGNLIVNANVMAMDKDEFISAFNATVQLQYLINVYIDGNYYLKGYPLRLKIISIDIVNSNVDAVSHYYLGRLIFDLFQNLANTNSYYFFPQIRLPYMLGTIFSNFHVRYMQGYLEVDYATVDVDSDNSDLINNYL</sequence>
<dbReference type="Gene3D" id="3.15.20.10">
    <property type="entry name" value="Bactericidal permeability-increasing protein, domain 2"/>
    <property type="match status" value="1"/>
</dbReference>
<gene>
    <name evidence="1" type="ORF">BSTOLATCC_MIC14339</name>
</gene>
<accession>A0AAU9IWD9</accession>
<dbReference type="GO" id="GO:0008289">
    <property type="term" value="F:lipid binding"/>
    <property type="evidence" value="ECO:0007669"/>
    <property type="project" value="InterPro"/>
</dbReference>
<evidence type="ECO:0000313" key="2">
    <source>
        <dbReference type="Proteomes" id="UP001162131"/>
    </source>
</evidence>
<keyword evidence="2" id="KW-1185">Reference proteome</keyword>
<dbReference type="AlphaFoldDB" id="A0AAU9IWD9"/>
<dbReference type="InterPro" id="IPR017943">
    <property type="entry name" value="Bactericidal_perm-incr_a/b_dom"/>
</dbReference>
<comment type="caution">
    <text evidence="1">The sequence shown here is derived from an EMBL/GenBank/DDBJ whole genome shotgun (WGS) entry which is preliminary data.</text>
</comment>
<name>A0AAU9IWD9_9CILI</name>
<proteinExistence type="predicted"/>
<reference evidence="1" key="1">
    <citation type="submission" date="2021-09" db="EMBL/GenBank/DDBJ databases">
        <authorList>
            <consortium name="AG Swart"/>
            <person name="Singh M."/>
            <person name="Singh A."/>
            <person name="Seah K."/>
            <person name="Emmerich C."/>
        </authorList>
    </citation>
    <scope>NUCLEOTIDE SEQUENCE</scope>
    <source>
        <strain evidence="1">ATCC30299</strain>
    </source>
</reference>
<evidence type="ECO:0000313" key="1">
    <source>
        <dbReference type="EMBL" id="CAG9315585.1"/>
    </source>
</evidence>
<protein>
    <recommendedName>
        <fullName evidence="3">Lipid-binding serum glycoprotein C-terminal domain-containing protein</fullName>
    </recommendedName>
</protein>
<evidence type="ECO:0008006" key="3">
    <source>
        <dbReference type="Google" id="ProtNLM"/>
    </source>
</evidence>
<dbReference type="SUPFAM" id="SSF55394">
    <property type="entry name" value="Bactericidal permeability-increasing protein, BPI"/>
    <property type="match status" value="1"/>
</dbReference>
<organism evidence="1 2">
    <name type="scientific">Blepharisma stoltei</name>
    <dbReference type="NCBI Taxonomy" id="1481888"/>
    <lineage>
        <taxon>Eukaryota</taxon>
        <taxon>Sar</taxon>
        <taxon>Alveolata</taxon>
        <taxon>Ciliophora</taxon>
        <taxon>Postciliodesmatophora</taxon>
        <taxon>Heterotrichea</taxon>
        <taxon>Heterotrichida</taxon>
        <taxon>Blepharismidae</taxon>
        <taxon>Blepharisma</taxon>
    </lineage>
</organism>